<keyword evidence="4 7" id="KW-0812">Transmembrane</keyword>
<dbReference type="Gene3D" id="3.90.550.10">
    <property type="entry name" value="Spore Coat Polysaccharide Biosynthesis Protein SpsA, Chain A"/>
    <property type="match status" value="1"/>
</dbReference>
<dbReference type="RefSeq" id="WP_254739664.1">
    <property type="nucleotide sequence ID" value="NZ_JANCLU010000004.1"/>
</dbReference>
<dbReference type="EMBL" id="JANCLU010000004">
    <property type="protein sequence ID" value="MCP8938101.1"/>
    <property type="molecule type" value="Genomic_DNA"/>
</dbReference>
<dbReference type="PANTHER" id="PTHR43867">
    <property type="entry name" value="CELLULOSE SYNTHASE CATALYTIC SUBUNIT A [UDP-FORMING]"/>
    <property type="match status" value="1"/>
</dbReference>
<evidence type="ECO:0000313" key="8">
    <source>
        <dbReference type="EMBL" id="MCP8938101.1"/>
    </source>
</evidence>
<feature type="transmembrane region" description="Helical" evidence="7">
    <location>
        <begin position="491"/>
        <end position="521"/>
    </location>
</feature>
<keyword evidence="5 7" id="KW-1133">Transmembrane helix</keyword>
<dbReference type="InterPro" id="IPR050321">
    <property type="entry name" value="Glycosyltr_2/OpgH_subfam"/>
</dbReference>
<evidence type="ECO:0000256" key="3">
    <source>
        <dbReference type="ARBA" id="ARBA00022679"/>
    </source>
</evidence>
<evidence type="ECO:0000256" key="2">
    <source>
        <dbReference type="ARBA" id="ARBA00022676"/>
    </source>
</evidence>
<dbReference type="Pfam" id="PF13641">
    <property type="entry name" value="Glyco_tranf_2_3"/>
    <property type="match status" value="1"/>
</dbReference>
<evidence type="ECO:0000256" key="6">
    <source>
        <dbReference type="ARBA" id="ARBA00023136"/>
    </source>
</evidence>
<keyword evidence="9" id="KW-1185">Reference proteome</keyword>
<dbReference type="EC" id="2.4.-.-" evidence="8"/>
<proteinExistence type="predicted"/>
<feature type="transmembrane region" description="Helical" evidence="7">
    <location>
        <begin position="541"/>
        <end position="560"/>
    </location>
</feature>
<gene>
    <name evidence="8" type="ORF">NK718_06205</name>
</gene>
<dbReference type="Proteomes" id="UP001205890">
    <property type="component" value="Unassembled WGS sequence"/>
</dbReference>
<evidence type="ECO:0000256" key="4">
    <source>
        <dbReference type="ARBA" id="ARBA00022692"/>
    </source>
</evidence>
<reference evidence="8 9" key="1">
    <citation type="submission" date="2022-07" db="EMBL/GenBank/DDBJ databases">
        <authorList>
            <person name="Li W.-J."/>
            <person name="Deng Q.-Q."/>
        </authorList>
    </citation>
    <scope>NUCLEOTIDE SEQUENCE [LARGE SCALE GENOMIC DNA]</scope>
    <source>
        <strain evidence="8 9">SYSU M60028</strain>
    </source>
</reference>
<feature type="transmembrane region" description="Helical" evidence="7">
    <location>
        <begin position="572"/>
        <end position="593"/>
    </location>
</feature>
<dbReference type="InterPro" id="IPR029044">
    <property type="entry name" value="Nucleotide-diphossugar_trans"/>
</dbReference>
<comment type="subcellular location">
    <subcellularLocation>
        <location evidence="1">Membrane</location>
        <topology evidence="1">Multi-pass membrane protein</topology>
    </subcellularLocation>
</comment>
<dbReference type="GO" id="GO:0016757">
    <property type="term" value="F:glycosyltransferase activity"/>
    <property type="evidence" value="ECO:0007669"/>
    <property type="project" value="UniProtKB-KW"/>
</dbReference>
<name>A0ABT1L9D5_9HYPH</name>
<comment type="caution">
    <text evidence="8">The sequence shown here is derived from an EMBL/GenBank/DDBJ whole genome shotgun (WGS) entry which is preliminary data.</text>
</comment>
<evidence type="ECO:0000256" key="1">
    <source>
        <dbReference type="ARBA" id="ARBA00004141"/>
    </source>
</evidence>
<feature type="transmembrane region" description="Helical" evidence="7">
    <location>
        <begin position="204"/>
        <end position="223"/>
    </location>
</feature>
<keyword evidence="3 8" id="KW-0808">Transferase</keyword>
<feature type="transmembrane region" description="Helical" evidence="7">
    <location>
        <begin position="180"/>
        <end position="198"/>
    </location>
</feature>
<keyword evidence="6 7" id="KW-0472">Membrane</keyword>
<evidence type="ECO:0000313" key="9">
    <source>
        <dbReference type="Proteomes" id="UP001205890"/>
    </source>
</evidence>
<organism evidence="8 9">
    <name type="scientific">Alsobacter ponti</name>
    <dbReference type="NCBI Taxonomy" id="2962936"/>
    <lineage>
        <taxon>Bacteria</taxon>
        <taxon>Pseudomonadati</taxon>
        <taxon>Pseudomonadota</taxon>
        <taxon>Alphaproteobacteria</taxon>
        <taxon>Hyphomicrobiales</taxon>
        <taxon>Alsobacteraceae</taxon>
        <taxon>Alsobacter</taxon>
    </lineage>
</organism>
<dbReference type="PANTHER" id="PTHR43867:SF2">
    <property type="entry name" value="CELLULOSE SYNTHASE CATALYTIC SUBUNIT A [UDP-FORMING]"/>
    <property type="match status" value="1"/>
</dbReference>
<dbReference type="SUPFAM" id="SSF53448">
    <property type="entry name" value="Nucleotide-diphospho-sugar transferases"/>
    <property type="match status" value="1"/>
</dbReference>
<protein>
    <submittedName>
        <fullName evidence="8">Glycosyltransferase</fullName>
        <ecNumber evidence="8">2.4.-.-</ecNumber>
    </submittedName>
</protein>
<evidence type="ECO:0000256" key="7">
    <source>
        <dbReference type="SAM" id="Phobius"/>
    </source>
</evidence>
<evidence type="ECO:0000256" key="5">
    <source>
        <dbReference type="ARBA" id="ARBA00022989"/>
    </source>
</evidence>
<accession>A0ABT1L9D5</accession>
<sequence>MRHWDAMAAIGRARLPDDELVVADLAFLLEEGVSPFALAEAVRTARRIGSTADRVLIAEGVIGSDAFYAALARRLGLQFLSVPFTPARFEPRDAARSGLALLAGPGPARWVAAPRGAQIGWLLRHWPTGAPASLSLTTPARLDAELLREFGGRAARDAVNRLPSERPRASFRDAPSDPQLVALVALAVAAALGLALHPAHALDAFSLACSVVFLLALVLRLAAVDTHYRLGRVAGGPIEDADLPVYTVLVPLYREAGILPSLVAHLRALDYPRAKLDIKLLVEAHDEETIRVAREVAPDAPFEVVVCPPGEPRTKPRALNIGLRFARGDLVVVFDAEDRPAPDQLRRAASVFQDGPDDLACLQCALAIDNGHEGWLPRMFSLEYALLFDAVMPGYALLGLPIPLGGTSNHFRTRALDAALAWDAWNVTEDADLGLRLAELGLRVGALDSATYEEAPTRLRDWFMQRRRWMKGWMQTAVVHSRLGRDTWVRLGFGGSLAVATHTLATLLAALGGPLFLLIFVWKLATGDAASHPGIKPALTFSLSTAVLALGPISVLWPILRAARTRGLRLRFADALCAIPYLLLLTAASWVALWELIVAPFHWNKTPHRPARLSSAVEMH</sequence>
<keyword evidence="2 8" id="KW-0328">Glycosyltransferase</keyword>